<dbReference type="InterPro" id="IPR020806">
    <property type="entry name" value="PKS_PP-bd"/>
</dbReference>
<dbReference type="InterPro" id="IPR016039">
    <property type="entry name" value="Thiolase-like"/>
</dbReference>
<dbReference type="InterPro" id="IPR001227">
    <property type="entry name" value="Ac_transferase_dom_sf"/>
</dbReference>
<keyword evidence="1" id="KW-0596">Phosphopantetheine</keyword>
<dbReference type="Pfam" id="PF22621">
    <property type="entry name" value="CurL-like_PKS_C"/>
    <property type="match status" value="1"/>
</dbReference>
<dbReference type="InterPro" id="IPR009081">
    <property type="entry name" value="PP-bd_ACP"/>
</dbReference>
<evidence type="ECO:0000256" key="1">
    <source>
        <dbReference type="ARBA" id="ARBA00022450"/>
    </source>
</evidence>
<evidence type="ECO:0000313" key="10">
    <source>
        <dbReference type="Proteomes" id="UP000203589"/>
    </source>
</evidence>
<reference evidence="9 10" key="1">
    <citation type="submission" date="2017-07" db="EMBL/GenBank/DDBJ databases">
        <title>Genome Sequence of Antarctobacter heliothermus Strain SMS3 Isolated from a culture of the Diatom Skeletonema marinoi.</title>
        <authorList>
            <person name="Topel M."/>
            <person name="Pinder M.I.M."/>
            <person name="Johansson O.N."/>
            <person name="Kourtchenko O."/>
            <person name="Godhe A."/>
            <person name="Clarke A.K."/>
        </authorList>
    </citation>
    <scope>NUCLEOTIDE SEQUENCE [LARGE SCALE GENOMIC DNA]</scope>
    <source>
        <strain evidence="9 10">SMS3</strain>
    </source>
</reference>
<dbReference type="Pfam" id="PF08659">
    <property type="entry name" value="KR"/>
    <property type="match status" value="1"/>
</dbReference>
<proteinExistence type="predicted"/>
<feature type="domain" description="Carrier" evidence="7">
    <location>
        <begin position="1414"/>
        <end position="1489"/>
    </location>
</feature>
<dbReference type="SUPFAM" id="SSF47336">
    <property type="entry name" value="ACP-like"/>
    <property type="match status" value="1"/>
</dbReference>
<dbReference type="PANTHER" id="PTHR43775:SF37">
    <property type="entry name" value="SI:DKEY-61P9.11"/>
    <property type="match status" value="1"/>
</dbReference>
<dbReference type="GO" id="GO:0005886">
    <property type="term" value="C:plasma membrane"/>
    <property type="evidence" value="ECO:0007669"/>
    <property type="project" value="TreeGrafter"/>
</dbReference>
<evidence type="ECO:0000256" key="6">
    <source>
        <dbReference type="ARBA" id="ARBA00023268"/>
    </source>
</evidence>
<dbReference type="InterPro" id="IPR020841">
    <property type="entry name" value="PKS_Beta-ketoAc_synthase_dom"/>
</dbReference>
<dbReference type="SMART" id="SM00823">
    <property type="entry name" value="PKS_PP"/>
    <property type="match status" value="1"/>
</dbReference>
<dbReference type="GO" id="GO:0006633">
    <property type="term" value="P:fatty acid biosynthetic process"/>
    <property type="evidence" value="ECO:0007669"/>
    <property type="project" value="InterPro"/>
</dbReference>
<sequence>MAMFEQSSSDTEGFPPHAIAIIGMAGRFPDAPDLDVFWANIRDGVESLRDYSDEEMAAAGVPPELRRNPNFVPRGTTLDGSDQFDAEFFQMSPGEAKIIDPQQRLFLECAWEAMEHAGYAPGRIEVPVGLYAGVSMNTYLLAHVLGNRALAESAGGYQLMLGNDKDFLCTRVSYKLDLKGPSVTVQTACSTSLVAVEMACRALIRGECDVAMAGGASINFPERTGYLYQEGMIFSPDGHCRPFDAAAKGTRAGAGIGLVVLKRLSAALREGDTIHAVIRGAAINNDGGAKAGYTAPSIDGQSEVIAMAQTLAGVEPRSIGYMEAHGTGTPLGDPIEIAALTRAFRDRTDDTGFCRLGALKANIGHLDAAAGVAGLIKSVLCLKNAWYPPLVNFREPNPQLSLESSPFVASAEGGAWQSEGPRRAAVSSFGIGGTNAHVILEEAPVPAPQPTSTGPQTLVLSARSEAALALAAARLGDALDAPDAPALPDVAHTLLNGRSAFRHRRFVVAEDGADAAAKLRRSARGTAQEGGARRVAFMFSGQGSQHHGMGGGLYDQNPAYRSAFDNCAEILAEPLGLDLRQAVLHDPSARLSETWLTQPALFATEYSLACMWADRGIRPTAMIGHSLGEYVAAHLSGVLTLEDALALVALRGRVMQEMPPGSMASIPMAVAELNSRLAGRAEIAAENAPDLSVVSGETEAVADLVAELEAEGLSARMLHTSHAFHSRMMEPALDRFAEAVAGIDLKEPAIPYVSNVTGTWITPQEAVSPDYYARHLRRSVRFGPGVQLLGSDPALFLLEVGPGTVLSSLAQVALPASRNRIASSLGHPGEQKSDEVAILEAGGRMWAAGVTIDRAGMTAQDGGQPRRVPLPAYPFDRERHWVDPVATEGAGGQAQGVAAGRAQDPFISVPGWSTAATVPERQVAGRWLAFVDSPEMSGALSRRMMQAGADEVVMILPGASPEVGSPSRVRPGNAQDILDVISAGDVPVAGVVMAWGLDRRTVSGRGCFDTMAALGQVAQSASLDAPVPVICLTTGACSVLGEPVANPDGVLVQGPMLALASEEPRLFFRHVDLAPEDVATDPEALADTIMEELRQDDPDPFCARRHGRRFHRRYDPVAAPKRAGSPLREGGVCLITGGLGGVGLTVARALAEAGPARLVLVGRTPVPSRDDWDEAIASGHVTAEALNEIAAIEAMGSEVMVAACDVADAAGVVRLADEVRARWGGIDAIIHAAGLPGSGAMTVRQTQRDMSATLAAKVDGTRMLARAFGDAPLDFVVLMSSINSIISAAGAVDYAAANAFLDAWAESAERPSAWRQVTVMNWDAWAEVGMAARRLKERPDPGLTPLDRKAAAGLLLDFACAPIGRVVVTTYDLPAAMLWARREGVMPGVDPAAQNMPGAPAEAAEEAGLVQRDNFRTEAEYVVASIWAGLLQVPLDGPDDDFFELGGHSLMATRFLAQLESATSVKLMLRDVFDGRTIGNIASLVDAANETGGGPDGGDEEFEEFVL</sequence>
<dbReference type="SUPFAM" id="SSF51735">
    <property type="entry name" value="NAD(P)-binding Rossmann-fold domains"/>
    <property type="match status" value="2"/>
</dbReference>
<keyword evidence="4" id="KW-0276">Fatty acid metabolism</keyword>
<dbReference type="GO" id="GO:0004312">
    <property type="term" value="F:fatty acid synthase activity"/>
    <property type="evidence" value="ECO:0007669"/>
    <property type="project" value="TreeGrafter"/>
</dbReference>
<name>A0A222E7A8_9RHOB</name>
<dbReference type="Gene3D" id="3.40.366.10">
    <property type="entry name" value="Malonyl-Coenzyme A Acyl Carrier Protein, domain 2"/>
    <property type="match status" value="1"/>
</dbReference>
<dbReference type="KEGG" id="aht:ANTHELSMS3_03446"/>
<dbReference type="GO" id="GO:0031177">
    <property type="term" value="F:phosphopantetheine binding"/>
    <property type="evidence" value="ECO:0007669"/>
    <property type="project" value="InterPro"/>
</dbReference>
<dbReference type="InterPro" id="IPR018201">
    <property type="entry name" value="Ketoacyl_synth_AS"/>
</dbReference>
<dbReference type="InterPro" id="IPR014031">
    <property type="entry name" value="Ketoacyl_synth_C"/>
</dbReference>
<dbReference type="Pfam" id="PF00550">
    <property type="entry name" value="PP-binding"/>
    <property type="match status" value="1"/>
</dbReference>
<dbReference type="EMBL" id="CP022540">
    <property type="protein sequence ID" value="ASP22076.1"/>
    <property type="molecule type" value="Genomic_DNA"/>
</dbReference>
<dbReference type="InterPro" id="IPR016035">
    <property type="entry name" value="Acyl_Trfase/lysoPLipase"/>
</dbReference>
<dbReference type="SUPFAM" id="SSF53901">
    <property type="entry name" value="Thiolase-like"/>
    <property type="match status" value="1"/>
</dbReference>
<dbReference type="PANTHER" id="PTHR43775">
    <property type="entry name" value="FATTY ACID SYNTHASE"/>
    <property type="match status" value="1"/>
</dbReference>
<dbReference type="InterPro" id="IPR050091">
    <property type="entry name" value="PKS_NRPS_Biosynth_Enz"/>
</dbReference>
<evidence type="ECO:0000256" key="5">
    <source>
        <dbReference type="ARBA" id="ARBA00023098"/>
    </source>
</evidence>
<dbReference type="InterPro" id="IPR016036">
    <property type="entry name" value="Malonyl_transacylase_ACP-bd"/>
</dbReference>
<dbReference type="CDD" id="cd00833">
    <property type="entry name" value="PKS"/>
    <property type="match status" value="1"/>
</dbReference>
<accession>A0A222E7A8</accession>
<dbReference type="Pfam" id="PF00698">
    <property type="entry name" value="Acyl_transf_1"/>
    <property type="match status" value="1"/>
</dbReference>
<dbReference type="InterPro" id="IPR036291">
    <property type="entry name" value="NAD(P)-bd_dom_sf"/>
</dbReference>
<protein>
    <submittedName>
        <fullName evidence="9">Phthiocerol/phenolphthiocerol synthesis polyketide synthase type I PpsE</fullName>
        <ecNumber evidence="9">2.3.1.41</ecNumber>
    </submittedName>
</protein>
<evidence type="ECO:0000256" key="2">
    <source>
        <dbReference type="ARBA" id="ARBA00022553"/>
    </source>
</evidence>
<keyword evidence="5" id="KW-0443">Lipid metabolism</keyword>
<evidence type="ECO:0000313" key="9">
    <source>
        <dbReference type="EMBL" id="ASP22076.1"/>
    </source>
</evidence>
<dbReference type="InterPro" id="IPR057326">
    <property type="entry name" value="KR_dom"/>
</dbReference>
<dbReference type="GO" id="GO:0071770">
    <property type="term" value="P:DIM/DIP cell wall layer assembly"/>
    <property type="evidence" value="ECO:0007669"/>
    <property type="project" value="TreeGrafter"/>
</dbReference>
<dbReference type="EC" id="2.3.1.41" evidence="9"/>
<dbReference type="GO" id="GO:0004315">
    <property type="term" value="F:3-oxoacyl-[acyl-carrier-protein] synthase activity"/>
    <property type="evidence" value="ECO:0007669"/>
    <property type="project" value="UniProtKB-EC"/>
</dbReference>
<dbReference type="Gene3D" id="3.40.50.720">
    <property type="entry name" value="NAD(P)-binding Rossmann-like Domain"/>
    <property type="match status" value="1"/>
</dbReference>
<evidence type="ECO:0000256" key="4">
    <source>
        <dbReference type="ARBA" id="ARBA00022832"/>
    </source>
</evidence>
<gene>
    <name evidence="9" type="ORF">ANTHELSMS3_03446</name>
</gene>
<dbReference type="SUPFAM" id="SSF52151">
    <property type="entry name" value="FabD/lysophospholipase-like"/>
    <property type="match status" value="1"/>
</dbReference>
<dbReference type="InterPro" id="IPR014030">
    <property type="entry name" value="Ketoacyl_synth_N"/>
</dbReference>
<dbReference type="Pfam" id="PF02801">
    <property type="entry name" value="Ketoacyl-synt_C"/>
    <property type="match status" value="1"/>
</dbReference>
<dbReference type="Pfam" id="PF00109">
    <property type="entry name" value="ketoacyl-synt"/>
    <property type="match status" value="1"/>
</dbReference>
<evidence type="ECO:0000259" key="7">
    <source>
        <dbReference type="PROSITE" id="PS50075"/>
    </source>
</evidence>
<dbReference type="Gene3D" id="3.30.70.3290">
    <property type="match status" value="1"/>
</dbReference>
<keyword evidence="9" id="KW-0012">Acyltransferase</keyword>
<dbReference type="InterPro" id="IPR014043">
    <property type="entry name" value="Acyl_transferase_dom"/>
</dbReference>
<dbReference type="PROSITE" id="PS00606">
    <property type="entry name" value="KS3_1"/>
    <property type="match status" value="1"/>
</dbReference>
<dbReference type="OrthoDB" id="9778690at2"/>
<dbReference type="FunFam" id="3.40.47.10:FF:000042">
    <property type="entry name" value="Polyketide synthase Pks13"/>
    <property type="match status" value="1"/>
</dbReference>
<feature type="domain" description="Ketosynthase family 3 (KS3)" evidence="8">
    <location>
        <begin position="16"/>
        <end position="442"/>
    </location>
</feature>
<dbReference type="SMART" id="SM00827">
    <property type="entry name" value="PKS_AT"/>
    <property type="match status" value="1"/>
</dbReference>
<dbReference type="InterPro" id="IPR029058">
    <property type="entry name" value="AB_hydrolase_fold"/>
</dbReference>
<dbReference type="PROSITE" id="PS52004">
    <property type="entry name" value="KS3_2"/>
    <property type="match status" value="1"/>
</dbReference>
<dbReference type="RefSeq" id="WP_094035909.1">
    <property type="nucleotide sequence ID" value="NZ_CP022540.1"/>
</dbReference>
<evidence type="ECO:0000256" key="3">
    <source>
        <dbReference type="ARBA" id="ARBA00022679"/>
    </source>
</evidence>
<dbReference type="SMART" id="SM00825">
    <property type="entry name" value="PKS_KS"/>
    <property type="match status" value="1"/>
</dbReference>
<dbReference type="SUPFAM" id="SSF55048">
    <property type="entry name" value="Probable ACP-binding domain of malonyl-CoA ACP transacylase"/>
    <property type="match status" value="1"/>
</dbReference>
<dbReference type="Gene3D" id="3.40.47.10">
    <property type="match status" value="1"/>
</dbReference>
<dbReference type="PROSITE" id="PS50075">
    <property type="entry name" value="CARRIER"/>
    <property type="match status" value="1"/>
</dbReference>
<evidence type="ECO:0000259" key="8">
    <source>
        <dbReference type="PROSITE" id="PS52004"/>
    </source>
</evidence>
<keyword evidence="3 9" id="KW-0808">Transferase</keyword>
<dbReference type="GO" id="GO:0005737">
    <property type="term" value="C:cytoplasm"/>
    <property type="evidence" value="ECO:0007669"/>
    <property type="project" value="TreeGrafter"/>
</dbReference>
<dbReference type="SMART" id="SM00822">
    <property type="entry name" value="PKS_KR"/>
    <property type="match status" value="1"/>
</dbReference>
<organism evidence="9 10">
    <name type="scientific">Antarctobacter heliothermus</name>
    <dbReference type="NCBI Taxonomy" id="74033"/>
    <lineage>
        <taxon>Bacteria</taxon>
        <taxon>Pseudomonadati</taxon>
        <taxon>Pseudomonadota</taxon>
        <taxon>Alphaproteobacteria</taxon>
        <taxon>Rhodobacterales</taxon>
        <taxon>Roseobacteraceae</taxon>
        <taxon>Antarctobacter</taxon>
    </lineage>
</organism>
<keyword evidence="10" id="KW-1185">Reference proteome</keyword>
<keyword evidence="6" id="KW-0511">Multifunctional enzyme</keyword>
<dbReference type="InterPro" id="IPR036736">
    <property type="entry name" value="ACP-like_sf"/>
</dbReference>
<dbReference type="InterPro" id="IPR013968">
    <property type="entry name" value="PKS_KR"/>
</dbReference>
<dbReference type="Gene3D" id="3.40.50.1820">
    <property type="entry name" value="alpha/beta hydrolase"/>
    <property type="match status" value="1"/>
</dbReference>
<keyword evidence="2" id="KW-0597">Phosphoprotein</keyword>
<dbReference type="Proteomes" id="UP000203589">
    <property type="component" value="Chromosome"/>
</dbReference>